<dbReference type="SUPFAM" id="SSF109604">
    <property type="entry name" value="HD-domain/PDEase-like"/>
    <property type="match status" value="1"/>
</dbReference>
<dbReference type="RefSeq" id="WP_191143161.1">
    <property type="nucleotide sequence ID" value="NZ_JACXAF010000001.1"/>
</dbReference>
<dbReference type="PROSITE" id="PS51833">
    <property type="entry name" value="HDOD"/>
    <property type="match status" value="1"/>
</dbReference>
<name>A0A8J6QGR8_9GAMM</name>
<comment type="caution">
    <text evidence="2">The sequence shown here is derived from an EMBL/GenBank/DDBJ whole genome shotgun (WGS) entry which is preliminary data.</text>
</comment>
<evidence type="ECO:0000313" key="2">
    <source>
        <dbReference type="EMBL" id="MBD1388043.1"/>
    </source>
</evidence>
<dbReference type="Proteomes" id="UP000638014">
    <property type="component" value="Unassembled WGS sequence"/>
</dbReference>
<dbReference type="AlphaFoldDB" id="A0A8J6QGR8"/>
<dbReference type="InterPro" id="IPR052340">
    <property type="entry name" value="RNase_Y/CdgJ"/>
</dbReference>
<evidence type="ECO:0000259" key="1">
    <source>
        <dbReference type="PROSITE" id="PS51833"/>
    </source>
</evidence>
<protein>
    <submittedName>
        <fullName evidence="2">HDOD domain-containing protein</fullName>
    </submittedName>
</protein>
<dbReference type="Gene3D" id="1.10.3210.10">
    <property type="entry name" value="Hypothetical protein af1432"/>
    <property type="match status" value="1"/>
</dbReference>
<dbReference type="Pfam" id="PF08668">
    <property type="entry name" value="HDOD"/>
    <property type="match status" value="1"/>
</dbReference>
<feature type="domain" description="HDOD" evidence="1">
    <location>
        <begin position="13"/>
        <end position="208"/>
    </location>
</feature>
<accession>A0A8J6QGR8</accession>
<dbReference type="PANTHER" id="PTHR33525">
    <property type="match status" value="1"/>
</dbReference>
<proteinExistence type="predicted"/>
<sequence length="286" mass="31274">MTPDTLVNDTKQLLSLPKVLLKANELLNSDRSDADDLGTLVSHDPALAAQVLRLANSASYRRSRAVDSLSQATTVLGTDGLRNLIYASKSAEIFDGISSDLIDMTSFFHRSIYVAALAKRLAVSCKMGRGDDQYLSGLFNDIGKLVLYSQQPVLAEEILRQSEISKTPIPEVEKAKLSFTSAAVSAALLRQWHLPETIWGPIAQLHCRSLTKMKAETMLLRLAINITDSIEPELKNTIPPEQVALPTDLLAYFDLDEVEIGVAVMAANSECDDVLAIINQQGPMFC</sequence>
<organism evidence="2 3">
    <name type="scientific">Neiella litorisoli</name>
    <dbReference type="NCBI Taxonomy" id="2771431"/>
    <lineage>
        <taxon>Bacteria</taxon>
        <taxon>Pseudomonadati</taxon>
        <taxon>Pseudomonadota</taxon>
        <taxon>Gammaproteobacteria</taxon>
        <taxon>Alteromonadales</taxon>
        <taxon>Echinimonadaceae</taxon>
        <taxon>Neiella</taxon>
    </lineage>
</organism>
<evidence type="ECO:0000313" key="3">
    <source>
        <dbReference type="Proteomes" id="UP000638014"/>
    </source>
</evidence>
<dbReference type="EMBL" id="JACXAF010000001">
    <property type="protein sequence ID" value="MBD1388043.1"/>
    <property type="molecule type" value="Genomic_DNA"/>
</dbReference>
<dbReference type="PANTHER" id="PTHR33525:SF3">
    <property type="entry name" value="RIBONUCLEASE Y"/>
    <property type="match status" value="1"/>
</dbReference>
<dbReference type="InterPro" id="IPR013976">
    <property type="entry name" value="HDOD"/>
</dbReference>
<reference evidence="2" key="1">
    <citation type="submission" date="2020-09" db="EMBL/GenBank/DDBJ databases">
        <title>A novel bacterium of genus Neiella, isolated from South China Sea.</title>
        <authorList>
            <person name="Huang H."/>
            <person name="Mo K."/>
            <person name="Hu Y."/>
        </authorList>
    </citation>
    <scope>NUCLEOTIDE SEQUENCE</scope>
    <source>
        <strain evidence="2">HB171785</strain>
    </source>
</reference>
<gene>
    <name evidence="2" type="ORF">IC617_01250</name>
</gene>
<keyword evidence="3" id="KW-1185">Reference proteome</keyword>